<gene>
    <name evidence="1" type="ORF">Tco_1004248</name>
</gene>
<reference evidence="1" key="2">
    <citation type="submission" date="2022-01" db="EMBL/GenBank/DDBJ databases">
        <authorList>
            <person name="Yamashiro T."/>
            <person name="Shiraishi A."/>
            <person name="Satake H."/>
            <person name="Nakayama K."/>
        </authorList>
    </citation>
    <scope>NUCLEOTIDE SEQUENCE</scope>
</reference>
<dbReference type="EMBL" id="BQNB010017224">
    <property type="protein sequence ID" value="GJT60715.1"/>
    <property type="molecule type" value="Genomic_DNA"/>
</dbReference>
<evidence type="ECO:0000313" key="2">
    <source>
        <dbReference type="Proteomes" id="UP001151760"/>
    </source>
</evidence>
<dbReference type="Proteomes" id="UP001151760">
    <property type="component" value="Unassembled WGS sequence"/>
</dbReference>
<evidence type="ECO:0000313" key="1">
    <source>
        <dbReference type="EMBL" id="GJT60715.1"/>
    </source>
</evidence>
<organism evidence="1 2">
    <name type="scientific">Tanacetum coccineum</name>
    <dbReference type="NCBI Taxonomy" id="301880"/>
    <lineage>
        <taxon>Eukaryota</taxon>
        <taxon>Viridiplantae</taxon>
        <taxon>Streptophyta</taxon>
        <taxon>Embryophyta</taxon>
        <taxon>Tracheophyta</taxon>
        <taxon>Spermatophyta</taxon>
        <taxon>Magnoliopsida</taxon>
        <taxon>eudicotyledons</taxon>
        <taxon>Gunneridae</taxon>
        <taxon>Pentapetalae</taxon>
        <taxon>asterids</taxon>
        <taxon>campanulids</taxon>
        <taxon>Asterales</taxon>
        <taxon>Asteraceae</taxon>
        <taxon>Asteroideae</taxon>
        <taxon>Anthemideae</taxon>
        <taxon>Anthemidinae</taxon>
        <taxon>Tanacetum</taxon>
    </lineage>
</organism>
<reference evidence="1" key="1">
    <citation type="journal article" date="2022" name="Int. J. Mol. Sci.">
        <title>Draft Genome of Tanacetum Coccineum: Genomic Comparison of Closely Related Tanacetum-Family Plants.</title>
        <authorList>
            <person name="Yamashiro T."/>
            <person name="Shiraishi A."/>
            <person name="Nakayama K."/>
            <person name="Satake H."/>
        </authorList>
    </citation>
    <scope>NUCLEOTIDE SEQUENCE</scope>
</reference>
<keyword evidence="2" id="KW-1185">Reference proteome</keyword>
<sequence>MPRAANPFKVLESFGDSAYKVKSQKEGEDDTGVSEWVGSRSSGGLCWVVRQWRRLVIGDGGGASEKVLGDCGGASEKVLGGGGGRR</sequence>
<comment type="caution">
    <text evidence="1">The sequence shown here is derived from an EMBL/GenBank/DDBJ whole genome shotgun (WGS) entry which is preliminary data.</text>
</comment>
<accession>A0ABQ5FBK2</accession>
<proteinExistence type="predicted"/>
<name>A0ABQ5FBK2_9ASTR</name>
<protein>
    <submittedName>
        <fullName evidence="1">Uncharacterized protein</fullName>
    </submittedName>
</protein>